<evidence type="ECO:0000256" key="2">
    <source>
        <dbReference type="ARBA" id="ARBA00013064"/>
    </source>
</evidence>
<dbReference type="Pfam" id="PF19567">
    <property type="entry name" value="CpsB_CapC"/>
    <property type="match status" value="1"/>
</dbReference>
<dbReference type="EMBL" id="BMLS01000001">
    <property type="protein sequence ID" value="GGO64744.1"/>
    <property type="molecule type" value="Genomic_DNA"/>
</dbReference>
<keyword evidence="3" id="KW-0378">Hydrolase</keyword>
<dbReference type="PIRSF" id="PIRSF016557">
    <property type="entry name" value="Caps_synth_CpsB"/>
    <property type="match status" value="1"/>
</dbReference>
<reference evidence="5" key="2">
    <citation type="submission" date="2020-09" db="EMBL/GenBank/DDBJ databases">
        <authorList>
            <person name="Sun Q."/>
            <person name="Zhou Y."/>
        </authorList>
    </citation>
    <scope>NUCLEOTIDE SEQUENCE</scope>
    <source>
        <strain evidence="5">CGMCC 1.7086</strain>
    </source>
</reference>
<evidence type="ECO:0000313" key="5">
    <source>
        <dbReference type="EMBL" id="GGO64744.1"/>
    </source>
</evidence>
<accession>A0A917YUE4</accession>
<keyword evidence="6" id="KW-1185">Reference proteome</keyword>
<comment type="similarity">
    <text evidence="1">Belongs to the metallo-dependent hydrolases superfamily. CpsB/CapC family.</text>
</comment>
<dbReference type="SUPFAM" id="SSF89550">
    <property type="entry name" value="PHP domain-like"/>
    <property type="match status" value="1"/>
</dbReference>
<dbReference type="Proteomes" id="UP000606935">
    <property type="component" value="Unassembled WGS sequence"/>
</dbReference>
<reference evidence="5" key="1">
    <citation type="journal article" date="2014" name="Int. J. Syst. Evol. Microbiol.">
        <title>Complete genome sequence of Corynebacterium casei LMG S-19264T (=DSM 44701T), isolated from a smear-ripened cheese.</title>
        <authorList>
            <consortium name="US DOE Joint Genome Institute (JGI-PGF)"/>
            <person name="Walter F."/>
            <person name="Albersmeier A."/>
            <person name="Kalinowski J."/>
            <person name="Ruckert C."/>
        </authorList>
    </citation>
    <scope>NUCLEOTIDE SEQUENCE</scope>
    <source>
        <strain evidence="5">CGMCC 1.7086</strain>
    </source>
</reference>
<dbReference type="GO" id="GO:0004725">
    <property type="term" value="F:protein tyrosine phosphatase activity"/>
    <property type="evidence" value="ECO:0007669"/>
    <property type="project" value="UniProtKB-EC"/>
</dbReference>
<dbReference type="Gene3D" id="3.20.20.140">
    <property type="entry name" value="Metal-dependent hydrolases"/>
    <property type="match status" value="1"/>
</dbReference>
<comment type="catalytic activity">
    <reaction evidence="4">
        <text>O-phospho-L-tyrosyl-[protein] + H2O = L-tyrosyl-[protein] + phosphate</text>
        <dbReference type="Rhea" id="RHEA:10684"/>
        <dbReference type="Rhea" id="RHEA-COMP:10136"/>
        <dbReference type="Rhea" id="RHEA-COMP:20101"/>
        <dbReference type="ChEBI" id="CHEBI:15377"/>
        <dbReference type="ChEBI" id="CHEBI:43474"/>
        <dbReference type="ChEBI" id="CHEBI:46858"/>
        <dbReference type="ChEBI" id="CHEBI:61978"/>
        <dbReference type="EC" id="3.1.3.48"/>
    </reaction>
</comment>
<dbReference type="InterPro" id="IPR016195">
    <property type="entry name" value="Pol/histidinol_Pase-like"/>
</dbReference>
<dbReference type="RefSeq" id="WP_188689793.1">
    <property type="nucleotide sequence ID" value="NZ_BMLS01000001.1"/>
</dbReference>
<dbReference type="EC" id="3.1.3.48" evidence="2"/>
<organism evidence="5 6">
    <name type="scientific">Bowmanella pacifica</name>
    <dbReference type="NCBI Taxonomy" id="502051"/>
    <lineage>
        <taxon>Bacteria</taxon>
        <taxon>Pseudomonadati</taxon>
        <taxon>Pseudomonadota</taxon>
        <taxon>Gammaproteobacteria</taxon>
        <taxon>Alteromonadales</taxon>
        <taxon>Alteromonadaceae</taxon>
        <taxon>Bowmanella</taxon>
    </lineage>
</organism>
<dbReference type="AlphaFoldDB" id="A0A917YUE4"/>
<protein>
    <recommendedName>
        <fullName evidence="2">protein-tyrosine-phosphatase</fullName>
        <ecNumber evidence="2">3.1.3.48</ecNumber>
    </recommendedName>
</protein>
<name>A0A917YUE4_9ALTE</name>
<evidence type="ECO:0000256" key="4">
    <source>
        <dbReference type="ARBA" id="ARBA00051722"/>
    </source>
</evidence>
<sequence>MIDLHAHLIPGIDDGASDSQESLALLRMAAEQGVSRIVCTPHWYPGRFDNDRIKILAGLGHLQSLCDAENIAVELRSACEARVCAELLPAVEKNDLLFLGELDGHRVLLLEFPHSHIPPGADRLIKWLCRQSIRPMIAHPERNRDLQANPELIRPFKQAGCLFQLTAAALVGEMGETARALGERWLKEGLFDIIASDTHSVKRRPPRMRQSFDKACELVGQRRAEELLITTPGSICQSLFN</sequence>
<gene>
    <name evidence="5" type="primary">capC</name>
    <name evidence="5" type="ORF">GCM10010982_04910</name>
</gene>
<dbReference type="PANTHER" id="PTHR39181:SF1">
    <property type="entry name" value="TYROSINE-PROTEIN PHOSPHATASE YWQE"/>
    <property type="match status" value="1"/>
</dbReference>
<comment type="caution">
    <text evidence="5">The sequence shown here is derived from an EMBL/GenBank/DDBJ whole genome shotgun (WGS) entry which is preliminary data.</text>
</comment>
<evidence type="ECO:0000256" key="1">
    <source>
        <dbReference type="ARBA" id="ARBA00005750"/>
    </source>
</evidence>
<proteinExistence type="inferred from homology"/>
<dbReference type="PANTHER" id="PTHR39181">
    <property type="entry name" value="TYROSINE-PROTEIN PHOSPHATASE YWQE"/>
    <property type="match status" value="1"/>
</dbReference>
<evidence type="ECO:0000256" key="3">
    <source>
        <dbReference type="ARBA" id="ARBA00022801"/>
    </source>
</evidence>
<dbReference type="InterPro" id="IPR016667">
    <property type="entry name" value="Caps_polysacc_synth_CpsB/CapC"/>
</dbReference>
<evidence type="ECO:0000313" key="6">
    <source>
        <dbReference type="Proteomes" id="UP000606935"/>
    </source>
</evidence>
<dbReference type="GO" id="GO:0030145">
    <property type="term" value="F:manganese ion binding"/>
    <property type="evidence" value="ECO:0007669"/>
    <property type="project" value="InterPro"/>
</dbReference>